<dbReference type="Pfam" id="PF01757">
    <property type="entry name" value="Acyl_transf_3"/>
    <property type="match status" value="1"/>
</dbReference>
<keyword evidence="1" id="KW-1133">Transmembrane helix</keyword>
<keyword evidence="1" id="KW-0472">Membrane</keyword>
<evidence type="ECO:0000256" key="1">
    <source>
        <dbReference type="SAM" id="Phobius"/>
    </source>
</evidence>
<feature type="transmembrane region" description="Helical" evidence="1">
    <location>
        <begin position="126"/>
        <end position="148"/>
    </location>
</feature>
<protein>
    <submittedName>
        <fullName evidence="3">Acyltransferase family protein</fullName>
    </submittedName>
</protein>
<evidence type="ECO:0000313" key="4">
    <source>
        <dbReference type="Proteomes" id="UP001172082"/>
    </source>
</evidence>
<keyword evidence="3" id="KW-0808">Transferase</keyword>
<dbReference type="InterPro" id="IPR002656">
    <property type="entry name" value="Acyl_transf_3_dom"/>
</dbReference>
<dbReference type="PANTHER" id="PTHR36927:SF3">
    <property type="entry name" value="GLUCANS BIOSYNTHESIS PROTEIN C"/>
    <property type="match status" value="1"/>
</dbReference>
<feature type="transmembrane region" description="Helical" evidence="1">
    <location>
        <begin position="226"/>
        <end position="245"/>
    </location>
</feature>
<evidence type="ECO:0000313" key="3">
    <source>
        <dbReference type="EMBL" id="MDN5204674.1"/>
    </source>
</evidence>
<feature type="transmembrane region" description="Helical" evidence="1">
    <location>
        <begin position="291"/>
        <end position="310"/>
    </location>
</feature>
<dbReference type="Proteomes" id="UP001172082">
    <property type="component" value="Unassembled WGS sequence"/>
</dbReference>
<dbReference type="InterPro" id="IPR050623">
    <property type="entry name" value="Glucan_succinyl_AcylTrfase"/>
</dbReference>
<feature type="transmembrane region" description="Helical" evidence="1">
    <location>
        <begin position="12"/>
        <end position="41"/>
    </location>
</feature>
<sequence length="366" mass="43120">MLPTGRRYDIDWLRVIAIGLLIIYHIAIGFQPWGVLIGFIQNNEPLEAIWIPMSMLNIWRIPLLFFISGMGVCFAIGRRNWKQLLFERSQRILLPFVFGIFAVVPLHVFLWQHYYHQSIEYIVNPIHLWFLGNIFIYVLVLSPLFFYLKKKSSGPIRKWLSTIFKNPIGLFLMTIPFMVEAIMINPEAFEIYAMNFHGFWLGLLAFLSGFCFIYSGVAFWQTVLKWRWLFFTVALSLYLFRLMIFDLKGPNYLMAFESNMWIFTIFGFGYKYLNRPSKALNYLSQAAYPVYIIHMIFLYLGSSIFFPLNLDPAFKFVLTNLFTVLGCFLTYELIIVRVNVLRPLFGLKVPEYKDKKSFKSMPSLLK</sequence>
<feature type="transmembrane region" description="Helical" evidence="1">
    <location>
        <begin position="168"/>
        <end position="186"/>
    </location>
</feature>
<feature type="domain" description="Acyltransferase 3" evidence="2">
    <location>
        <begin position="8"/>
        <end position="331"/>
    </location>
</feature>
<feature type="transmembrane region" description="Helical" evidence="1">
    <location>
        <begin position="251"/>
        <end position="270"/>
    </location>
</feature>
<feature type="transmembrane region" description="Helical" evidence="1">
    <location>
        <begin position="198"/>
        <end position="219"/>
    </location>
</feature>
<dbReference type="PANTHER" id="PTHR36927">
    <property type="entry name" value="BLR4337 PROTEIN"/>
    <property type="match status" value="1"/>
</dbReference>
<evidence type="ECO:0000259" key="2">
    <source>
        <dbReference type="Pfam" id="PF01757"/>
    </source>
</evidence>
<proteinExistence type="predicted"/>
<gene>
    <name evidence="3" type="ORF">QQ008_25000</name>
</gene>
<dbReference type="RefSeq" id="WP_346754698.1">
    <property type="nucleotide sequence ID" value="NZ_JAUJEA010000012.1"/>
</dbReference>
<feature type="transmembrane region" description="Helical" evidence="1">
    <location>
        <begin position="93"/>
        <end position="114"/>
    </location>
</feature>
<keyword evidence="3" id="KW-0012">Acyltransferase</keyword>
<keyword evidence="1" id="KW-0812">Transmembrane</keyword>
<comment type="caution">
    <text evidence="3">The sequence shown here is derived from an EMBL/GenBank/DDBJ whole genome shotgun (WGS) entry which is preliminary data.</text>
</comment>
<keyword evidence="4" id="KW-1185">Reference proteome</keyword>
<name>A0ABT8KWY2_9BACT</name>
<dbReference type="GO" id="GO:0016746">
    <property type="term" value="F:acyltransferase activity"/>
    <property type="evidence" value="ECO:0007669"/>
    <property type="project" value="UniProtKB-KW"/>
</dbReference>
<dbReference type="EMBL" id="JAUJEA010000012">
    <property type="protein sequence ID" value="MDN5204674.1"/>
    <property type="molecule type" value="Genomic_DNA"/>
</dbReference>
<feature type="transmembrane region" description="Helical" evidence="1">
    <location>
        <begin position="316"/>
        <end position="338"/>
    </location>
</feature>
<accession>A0ABT8KWY2</accession>
<reference evidence="3" key="1">
    <citation type="submission" date="2023-06" db="EMBL/GenBank/DDBJ databases">
        <title>Genomic of Parafulvivirga corallium.</title>
        <authorList>
            <person name="Wang G."/>
        </authorList>
    </citation>
    <scope>NUCLEOTIDE SEQUENCE</scope>
    <source>
        <strain evidence="3">BMA10</strain>
    </source>
</reference>
<organism evidence="3 4">
    <name type="scientific">Splendidivirga corallicola</name>
    <dbReference type="NCBI Taxonomy" id="3051826"/>
    <lineage>
        <taxon>Bacteria</taxon>
        <taxon>Pseudomonadati</taxon>
        <taxon>Bacteroidota</taxon>
        <taxon>Cytophagia</taxon>
        <taxon>Cytophagales</taxon>
        <taxon>Splendidivirgaceae</taxon>
        <taxon>Splendidivirga</taxon>
    </lineage>
</organism>